<feature type="compositionally biased region" description="Basic and acidic residues" evidence="2">
    <location>
        <begin position="288"/>
        <end position="297"/>
    </location>
</feature>
<protein>
    <submittedName>
        <fullName evidence="3">Uncharacterized protein</fullName>
    </submittedName>
</protein>
<dbReference type="InParanoid" id="C3XSF9"/>
<dbReference type="InterPro" id="IPR005026">
    <property type="entry name" value="SAPAP"/>
</dbReference>
<feature type="region of interest" description="Disordered" evidence="2">
    <location>
        <begin position="135"/>
        <end position="514"/>
    </location>
</feature>
<feature type="region of interest" description="Disordered" evidence="2">
    <location>
        <begin position="532"/>
        <end position="555"/>
    </location>
</feature>
<dbReference type="PANTHER" id="PTHR12353:SF31">
    <property type="entry name" value="LD44824P"/>
    <property type="match status" value="1"/>
</dbReference>
<feature type="compositionally biased region" description="Polar residues" evidence="2">
    <location>
        <begin position="333"/>
        <end position="355"/>
    </location>
</feature>
<name>C3XSF9_BRAFL</name>
<feature type="compositionally biased region" description="Basic and acidic residues" evidence="2">
    <location>
        <begin position="198"/>
        <end position="219"/>
    </location>
</feature>
<evidence type="ECO:0000313" key="3">
    <source>
        <dbReference type="EMBL" id="EEN68880.1"/>
    </source>
</evidence>
<feature type="compositionally biased region" description="Basic and acidic residues" evidence="2">
    <location>
        <begin position="813"/>
        <end position="822"/>
    </location>
</feature>
<feature type="compositionally biased region" description="Gly residues" evidence="2">
    <location>
        <begin position="400"/>
        <end position="409"/>
    </location>
</feature>
<evidence type="ECO:0000256" key="2">
    <source>
        <dbReference type="SAM" id="MobiDB-lite"/>
    </source>
</evidence>
<feature type="compositionally biased region" description="Basic residues" evidence="2">
    <location>
        <begin position="490"/>
        <end position="499"/>
    </location>
</feature>
<feature type="compositionally biased region" description="Polar residues" evidence="2">
    <location>
        <begin position="375"/>
        <end position="384"/>
    </location>
</feature>
<feature type="compositionally biased region" description="Basic and acidic residues" evidence="2">
    <location>
        <begin position="450"/>
        <end position="489"/>
    </location>
</feature>
<feature type="compositionally biased region" description="Pro residues" evidence="2">
    <location>
        <begin position="302"/>
        <end position="313"/>
    </location>
</feature>
<gene>
    <name evidence="3" type="ORF">BRAFLDRAFT_102191</name>
</gene>
<feature type="compositionally biased region" description="Polar residues" evidence="2">
    <location>
        <begin position="782"/>
        <end position="795"/>
    </location>
</feature>
<feature type="compositionally biased region" description="Polar residues" evidence="2">
    <location>
        <begin position="159"/>
        <end position="176"/>
    </location>
</feature>
<dbReference type="Pfam" id="PF03359">
    <property type="entry name" value="GKAP"/>
    <property type="match status" value="1"/>
</dbReference>
<feature type="region of interest" description="Disordered" evidence="2">
    <location>
        <begin position="1037"/>
        <end position="1118"/>
    </location>
</feature>
<feature type="compositionally biased region" description="Low complexity" evidence="2">
    <location>
        <begin position="1050"/>
        <end position="1062"/>
    </location>
</feature>
<feature type="region of interest" description="Disordered" evidence="2">
    <location>
        <begin position="779"/>
        <end position="858"/>
    </location>
</feature>
<feature type="compositionally biased region" description="Low complexity" evidence="2">
    <location>
        <begin position="410"/>
        <end position="431"/>
    </location>
</feature>
<feature type="region of interest" description="Disordered" evidence="2">
    <location>
        <begin position="15"/>
        <end position="44"/>
    </location>
</feature>
<dbReference type="GO" id="GO:0023052">
    <property type="term" value="P:signaling"/>
    <property type="evidence" value="ECO:0007669"/>
    <property type="project" value="InterPro"/>
</dbReference>
<feature type="compositionally biased region" description="Basic and acidic residues" evidence="2">
    <location>
        <begin position="1090"/>
        <end position="1104"/>
    </location>
</feature>
<dbReference type="AlphaFoldDB" id="C3XSF9"/>
<dbReference type="eggNOG" id="KOG3971">
    <property type="taxonomic scope" value="Eukaryota"/>
</dbReference>
<dbReference type="STRING" id="7739.C3XSF9"/>
<feature type="compositionally biased region" description="Polar residues" evidence="2">
    <location>
        <begin position="239"/>
        <end position="277"/>
    </location>
</feature>
<evidence type="ECO:0000256" key="1">
    <source>
        <dbReference type="ARBA" id="ARBA00008839"/>
    </source>
</evidence>
<proteinExistence type="inferred from homology"/>
<dbReference type="PANTHER" id="PTHR12353">
    <property type="entry name" value="DISKS LARGE-ASSOCIATED PROTEIN DAP SAP90/PSD-95-ASSOCIATED PROTEIN"/>
    <property type="match status" value="1"/>
</dbReference>
<organism>
    <name type="scientific">Branchiostoma floridae</name>
    <name type="common">Florida lancelet</name>
    <name type="synonym">Amphioxus</name>
    <dbReference type="NCBI Taxonomy" id="7739"/>
    <lineage>
        <taxon>Eukaryota</taxon>
        <taxon>Metazoa</taxon>
        <taxon>Chordata</taxon>
        <taxon>Cephalochordata</taxon>
        <taxon>Leptocardii</taxon>
        <taxon>Amphioxiformes</taxon>
        <taxon>Branchiostomatidae</taxon>
        <taxon>Branchiostoma</taxon>
    </lineage>
</organism>
<reference evidence="3" key="1">
    <citation type="journal article" date="2008" name="Nature">
        <title>The amphioxus genome and the evolution of the chordate karyotype.</title>
        <authorList>
            <consortium name="US DOE Joint Genome Institute (JGI-PGF)"/>
            <person name="Putnam N.H."/>
            <person name="Butts T."/>
            <person name="Ferrier D.E.K."/>
            <person name="Furlong R.F."/>
            <person name="Hellsten U."/>
            <person name="Kawashima T."/>
            <person name="Robinson-Rechavi M."/>
            <person name="Shoguchi E."/>
            <person name="Terry A."/>
            <person name="Yu J.-K."/>
            <person name="Benito-Gutierrez E.L."/>
            <person name="Dubchak I."/>
            <person name="Garcia-Fernandez J."/>
            <person name="Gibson-Brown J.J."/>
            <person name="Grigoriev I.V."/>
            <person name="Horton A.C."/>
            <person name="de Jong P.J."/>
            <person name="Jurka J."/>
            <person name="Kapitonov V.V."/>
            <person name="Kohara Y."/>
            <person name="Kuroki Y."/>
            <person name="Lindquist E."/>
            <person name="Lucas S."/>
            <person name="Osoegawa K."/>
            <person name="Pennacchio L.A."/>
            <person name="Salamov A.A."/>
            <person name="Satou Y."/>
            <person name="Sauka-Spengler T."/>
            <person name="Schmutz J."/>
            <person name="Shin-I T."/>
            <person name="Toyoda A."/>
            <person name="Bronner-Fraser M."/>
            <person name="Fujiyama A."/>
            <person name="Holland L.Z."/>
            <person name="Holland P.W.H."/>
            <person name="Satoh N."/>
            <person name="Rokhsar D.S."/>
        </authorList>
    </citation>
    <scope>NUCLEOTIDE SEQUENCE [LARGE SCALE GENOMIC DNA]</scope>
    <source>
        <strain evidence="3">S238N-H82</strain>
        <tissue evidence="3">Testes</tissue>
    </source>
</reference>
<comment type="similarity">
    <text evidence="1">Belongs to the SAPAP family.</text>
</comment>
<dbReference type="EMBL" id="GG666459">
    <property type="protein sequence ID" value="EEN68880.1"/>
    <property type="molecule type" value="Genomic_DNA"/>
</dbReference>
<sequence>MNICTIEQTNIKMEEPAPNLPMTSPGRPTEFIQTTPRRSSKSPDRIRNISVNYKEMHTIEAEDLPQNVRKASEAYENKVADESGRSAKECKVKPLPQNAFTKFSNDSPSCSPPAMRRSRSPVKIWESTLPPFDAPLYGSAGTRSRSRSRSPTFGRVIDPNQSRGNSRKTSLSSSIASDDVRLIRVASPETPVATGGNERGRSVRKERAVLKEIKVERRKLLIAQEAARIPSLIAPYTGSPDSASDDQGNSKSNQSTPNNHSNTTSPVAQPVAATSPQPKDASAPDQQRLPKDKEQAKQEQNVPPPKVDQPPPRENLFRRMVRYLSPWRRSSDRQNGSSRRASDKQNTNSNNSNTAKVGGDASQANTPAKDGKKVSSPSNQQGSKSNEKENLKQQSSTGKTRGGSQGGSTGKSSRQKGSSSDRSQSRSPSRGKQGDTPSRTRQVSPPGDQVKVRRDPPVKYRTDPPRHRKQDAAMARRSDPHRSSCEHKSRDRHHGKHAVKPQPPEVNQGDLVNGNVIVDRKPEKERWTWIPKIPDSPAQDWGPALPKSSPSPDLEHECVGRRENLMGSSMESFNSSINDVPMDPTSRYLNICGLSEFWQKTVLDQEDNLAPGQSVSAQDIHMRHKAVETRARAESEENVRCKKGKLRRSPQPEDLKKMSQSAPSLNELKKKAAKYKVELTLSPNASVQDLNENVVLETDTGTIELPKETVLGSQKENRTGEINEMRNRLLVSAISGKDNLADAMMEFRNRTNSYLMAIENSPLGSAGMANREVFFPADKSPKSVTRPQTINNHSIPSIAESNEEETMTPTKPKALDNVKEEETIPDNVPARENSETTNVTNTRVQKRPSQDEDNPTADLKKRLGHVGKEQCEQLIVEGIVKRLDEKDCGIEDEISAGVIQQLGTEELGKEEAESRVQKSDQESRDGKYYLGVMDLEKDRISKLCGQAEKDQEGEVSEEADGLLRAAVGKAQLLVNQKFKQFEGLCQQNLNPVDGEGDQCLTTSSDLAGFWDLVNIQIEDVNSMFEEIALLRQNEWKFPPPTSSNGKDELSPSSSRGTSTHSTPAASPKPRRTRPKTAGVTRSPKAGAKSAARDDARKRLLEAKRAAAAKKKANMQEDNNVEIFLPEASNTTHT</sequence>
<accession>C3XSF9</accession>
<feature type="region of interest" description="Disordered" evidence="2">
    <location>
        <begin position="632"/>
        <end position="662"/>
    </location>
</feature>